<dbReference type="InterPro" id="IPR027038">
    <property type="entry name" value="RanGap"/>
</dbReference>
<name>A2G4A9_TRIV3</name>
<protein>
    <submittedName>
        <fullName evidence="4">Leucine Rich Repeat family protein</fullName>
    </submittedName>
</protein>
<dbReference type="SUPFAM" id="SSF52047">
    <property type="entry name" value="RNI-like"/>
    <property type="match status" value="2"/>
</dbReference>
<dbReference type="Proteomes" id="UP000001542">
    <property type="component" value="Unassembled WGS sequence"/>
</dbReference>
<keyword evidence="2" id="KW-0433">Leucine-rich repeat</keyword>
<dbReference type="STRING" id="5722.A2G4A9"/>
<keyword evidence="1" id="KW-0343">GTPase activation</keyword>
<keyword evidence="3" id="KW-0677">Repeat</keyword>
<dbReference type="Gene3D" id="3.80.10.10">
    <property type="entry name" value="Ribonuclease Inhibitor"/>
    <property type="match status" value="2"/>
</dbReference>
<reference evidence="4" key="1">
    <citation type="submission" date="2006-10" db="EMBL/GenBank/DDBJ databases">
        <authorList>
            <person name="Amadeo P."/>
            <person name="Zhao Q."/>
            <person name="Wortman J."/>
            <person name="Fraser-Liggett C."/>
            <person name="Carlton J."/>
        </authorList>
    </citation>
    <scope>NUCLEOTIDE SEQUENCE</scope>
    <source>
        <strain evidence="4">G3</strain>
    </source>
</reference>
<dbReference type="PANTHER" id="PTHR24113">
    <property type="entry name" value="RAN GTPASE-ACTIVATING PROTEIN 1"/>
    <property type="match status" value="1"/>
</dbReference>
<dbReference type="EMBL" id="DS114367">
    <property type="protein sequence ID" value="EAX88009.1"/>
    <property type="molecule type" value="Genomic_DNA"/>
</dbReference>
<proteinExistence type="predicted"/>
<evidence type="ECO:0000256" key="1">
    <source>
        <dbReference type="ARBA" id="ARBA00022468"/>
    </source>
</evidence>
<dbReference type="KEGG" id="tva:4745665"/>
<dbReference type="InterPro" id="IPR032675">
    <property type="entry name" value="LRR_dom_sf"/>
</dbReference>
<sequence length="612" mass="69161">MEEGEKCLDLSGKRFSGGQLLKELKEYLHADVTRLDLTTNQVTPEVAQFLANFLTAPGCCLVSLSLVDTRMTIEACSAIFKVIGASPLIELYADDNVIKPESLMLLANSFKFSSPLEILSLVGCDISSEGFEYVVKCLSETKNLHHLRMESNSIYENGVRLLGEALDASSLTSIEIADNMIWMGGMTSFLEKAMTYPSLTALDISYNAVDLTFLSKVLVSNTSITHLAISGCKVNEQSVLPFIESLSRTHLKTLIMDGFNYQVLPISWPQVNDTIFFKHLNFEAFTTALISSDYLEDVRIGYLELEQIHALEQSLSGENISKSIKISVHDFGRTHDCWVLNFPAFSVDSPVDLIKWCGKLDDTNATYFGRIAVCALYRDDRLSKINLSSKNISDSIFIRVMKELDGRNLTSLDASDNALGNESVDSIISFLHNQRINELNLAKNHINEHGTGRLFKFFNENPDRCPRVLEYHYHIQNDNNELNDHQFYNDLANFLKQNMSLQTLKISGTITPIDVLKIVNSLKDNNTLQILEIDSEFIHTYMNPDPQPERKFIDEYVKLVKALKAVLYDGNCVLQNFKFDLLTEVFIYCDQEIVECWDSCLAKLKKNKNGRK</sequence>
<evidence type="ECO:0000313" key="4">
    <source>
        <dbReference type="EMBL" id="EAX88009.1"/>
    </source>
</evidence>
<evidence type="ECO:0000313" key="5">
    <source>
        <dbReference type="Proteomes" id="UP000001542"/>
    </source>
</evidence>
<gene>
    <name evidence="4" type="ORF">TVAG_187350</name>
</gene>
<dbReference type="VEuPathDB" id="TrichDB:TVAG_187350"/>
<organism evidence="4 5">
    <name type="scientific">Trichomonas vaginalis (strain ATCC PRA-98 / G3)</name>
    <dbReference type="NCBI Taxonomy" id="412133"/>
    <lineage>
        <taxon>Eukaryota</taxon>
        <taxon>Metamonada</taxon>
        <taxon>Parabasalia</taxon>
        <taxon>Trichomonadida</taxon>
        <taxon>Trichomonadidae</taxon>
        <taxon>Trichomonas</taxon>
    </lineage>
</organism>
<dbReference type="GO" id="GO:0005096">
    <property type="term" value="F:GTPase activator activity"/>
    <property type="evidence" value="ECO:0007669"/>
    <property type="project" value="UniProtKB-KW"/>
</dbReference>
<dbReference type="RefSeq" id="XP_001300939.1">
    <property type="nucleotide sequence ID" value="XM_001300938.1"/>
</dbReference>
<accession>A2G4A9</accession>
<dbReference type="SMR" id="A2G4A9"/>
<dbReference type="AlphaFoldDB" id="A2G4A9"/>
<dbReference type="SMART" id="SM00368">
    <property type="entry name" value="LRR_RI"/>
    <property type="match status" value="7"/>
</dbReference>
<dbReference type="VEuPathDB" id="TrichDB:TVAGG3_0542710"/>
<reference evidence="4" key="2">
    <citation type="journal article" date="2007" name="Science">
        <title>Draft genome sequence of the sexually transmitted pathogen Trichomonas vaginalis.</title>
        <authorList>
            <person name="Carlton J.M."/>
            <person name="Hirt R.P."/>
            <person name="Silva J.C."/>
            <person name="Delcher A.L."/>
            <person name="Schatz M."/>
            <person name="Zhao Q."/>
            <person name="Wortman J.R."/>
            <person name="Bidwell S.L."/>
            <person name="Alsmark U.C.M."/>
            <person name="Besteiro S."/>
            <person name="Sicheritz-Ponten T."/>
            <person name="Noel C.J."/>
            <person name="Dacks J.B."/>
            <person name="Foster P.G."/>
            <person name="Simillion C."/>
            <person name="Van de Peer Y."/>
            <person name="Miranda-Saavedra D."/>
            <person name="Barton G.J."/>
            <person name="Westrop G.D."/>
            <person name="Mueller S."/>
            <person name="Dessi D."/>
            <person name="Fiori P.L."/>
            <person name="Ren Q."/>
            <person name="Paulsen I."/>
            <person name="Zhang H."/>
            <person name="Bastida-Corcuera F.D."/>
            <person name="Simoes-Barbosa A."/>
            <person name="Brown M.T."/>
            <person name="Hayes R.D."/>
            <person name="Mukherjee M."/>
            <person name="Okumura C.Y."/>
            <person name="Schneider R."/>
            <person name="Smith A.J."/>
            <person name="Vanacova S."/>
            <person name="Villalvazo M."/>
            <person name="Haas B.J."/>
            <person name="Pertea M."/>
            <person name="Feldblyum T.V."/>
            <person name="Utterback T.R."/>
            <person name="Shu C.L."/>
            <person name="Osoegawa K."/>
            <person name="de Jong P.J."/>
            <person name="Hrdy I."/>
            <person name="Horvathova L."/>
            <person name="Zubacova Z."/>
            <person name="Dolezal P."/>
            <person name="Malik S.B."/>
            <person name="Logsdon J.M. Jr."/>
            <person name="Henze K."/>
            <person name="Gupta A."/>
            <person name="Wang C.C."/>
            <person name="Dunne R.L."/>
            <person name="Upcroft J.A."/>
            <person name="Upcroft P."/>
            <person name="White O."/>
            <person name="Salzberg S.L."/>
            <person name="Tang P."/>
            <person name="Chiu C.-H."/>
            <person name="Lee Y.-S."/>
            <person name="Embley T.M."/>
            <person name="Coombs G.H."/>
            <person name="Mottram J.C."/>
            <person name="Tachezy J."/>
            <person name="Fraser-Liggett C.M."/>
            <person name="Johnson P.J."/>
        </authorList>
    </citation>
    <scope>NUCLEOTIDE SEQUENCE [LARGE SCALE GENOMIC DNA]</scope>
    <source>
        <strain evidence="4">G3</strain>
    </source>
</reference>
<dbReference type="InParanoid" id="A2G4A9"/>
<keyword evidence="5" id="KW-1185">Reference proteome</keyword>
<dbReference type="OrthoDB" id="120976at2759"/>
<evidence type="ECO:0000256" key="2">
    <source>
        <dbReference type="ARBA" id="ARBA00022614"/>
    </source>
</evidence>
<dbReference type="PANTHER" id="PTHR24113:SF12">
    <property type="entry name" value="RAN GTPASE-ACTIVATING PROTEIN 1"/>
    <property type="match status" value="1"/>
</dbReference>
<evidence type="ECO:0000256" key="3">
    <source>
        <dbReference type="ARBA" id="ARBA00022737"/>
    </source>
</evidence>